<feature type="transmembrane region" description="Helical" evidence="1">
    <location>
        <begin position="1845"/>
        <end position="1869"/>
    </location>
</feature>
<protein>
    <submittedName>
        <fullName evidence="2">Uncharacterized protein</fullName>
    </submittedName>
</protein>
<feature type="transmembrane region" description="Helical" evidence="1">
    <location>
        <begin position="2347"/>
        <end position="2368"/>
    </location>
</feature>
<feature type="transmembrane region" description="Helical" evidence="1">
    <location>
        <begin position="3101"/>
        <end position="3125"/>
    </location>
</feature>
<feature type="transmembrane region" description="Helical" evidence="1">
    <location>
        <begin position="879"/>
        <end position="896"/>
    </location>
</feature>
<feature type="transmembrane region" description="Helical" evidence="1">
    <location>
        <begin position="3075"/>
        <end position="3095"/>
    </location>
</feature>
<feature type="transmembrane region" description="Helical" evidence="1">
    <location>
        <begin position="1787"/>
        <end position="1809"/>
    </location>
</feature>
<feature type="transmembrane region" description="Helical" evidence="1">
    <location>
        <begin position="1179"/>
        <end position="1198"/>
    </location>
</feature>
<feature type="transmembrane region" description="Helical" evidence="1">
    <location>
        <begin position="3385"/>
        <end position="3402"/>
    </location>
</feature>
<feature type="transmembrane region" description="Helical" evidence="1">
    <location>
        <begin position="1396"/>
        <end position="1421"/>
    </location>
</feature>
<feature type="transmembrane region" description="Helical" evidence="1">
    <location>
        <begin position="908"/>
        <end position="928"/>
    </location>
</feature>
<feature type="transmembrane region" description="Helical" evidence="1">
    <location>
        <begin position="2374"/>
        <end position="2392"/>
    </location>
</feature>
<feature type="transmembrane region" description="Helical" evidence="1">
    <location>
        <begin position="1235"/>
        <end position="1254"/>
    </location>
</feature>
<feature type="transmembrane region" description="Helical" evidence="1">
    <location>
        <begin position="187"/>
        <end position="219"/>
    </location>
</feature>
<feature type="transmembrane region" description="Helical" evidence="1">
    <location>
        <begin position="1762"/>
        <end position="1781"/>
    </location>
</feature>
<feature type="transmembrane region" description="Helical" evidence="1">
    <location>
        <begin position="3265"/>
        <end position="3286"/>
    </location>
</feature>
<keyword evidence="1" id="KW-0812">Transmembrane</keyword>
<dbReference type="KEGG" id="lgn:ABM34_08860"/>
<feature type="transmembrane region" description="Helical" evidence="1">
    <location>
        <begin position="1318"/>
        <end position="1336"/>
    </location>
</feature>
<feature type="transmembrane region" description="Helical" evidence="1">
    <location>
        <begin position="1453"/>
        <end position="1474"/>
    </location>
</feature>
<feature type="transmembrane region" description="Helical" evidence="1">
    <location>
        <begin position="2992"/>
        <end position="3012"/>
    </location>
</feature>
<feature type="transmembrane region" description="Helical" evidence="1">
    <location>
        <begin position="682"/>
        <end position="702"/>
    </location>
</feature>
<feature type="transmembrane region" description="Helical" evidence="1">
    <location>
        <begin position="2591"/>
        <end position="2610"/>
    </location>
</feature>
<organism evidence="2 3">
    <name type="scientific">Companilactobacillus ginsenosidimutans</name>
    <dbReference type="NCBI Taxonomy" id="1007676"/>
    <lineage>
        <taxon>Bacteria</taxon>
        <taxon>Bacillati</taxon>
        <taxon>Bacillota</taxon>
        <taxon>Bacilli</taxon>
        <taxon>Lactobacillales</taxon>
        <taxon>Lactobacillaceae</taxon>
        <taxon>Companilactobacillus</taxon>
    </lineage>
</organism>
<feature type="transmembrane region" description="Helical" evidence="1">
    <location>
        <begin position="1480"/>
        <end position="1497"/>
    </location>
</feature>
<feature type="transmembrane region" description="Helical" evidence="1">
    <location>
        <begin position="2075"/>
        <end position="2096"/>
    </location>
</feature>
<feature type="transmembrane region" description="Helical" evidence="1">
    <location>
        <begin position="2197"/>
        <end position="2221"/>
    </location>
</feature>
<feature type="transmembrane region" description="Helical" evidence="1">
    <location>
        <begin position="404"/>
        <end position="424"/>
    </location>
</feature>
<feature type="transmembrane region" description="Helical" evidence="1">
    <location>
        <begin position="2286"/>
        <end position="2309"/>
    </location>
</feature>
<reference evidence="3" key="1">
    <citation type="submission" date="2015-07" db="EMBL/GenBank/DDBJ databases">
        <title>Lactobacillus ginsenosidimutans/EMML 3141/ whole genome sequencing.</title>
        <authorList>
            <person name="Kim M.K."/>
            <person name="Im W.-T."/>
            <person name="Srinivasan S."/>
            <person name="Lee J.-J."/>
        </authorList>
    </citation>
    <scope>NUCLEOTIDE SEQUENCE [LARGE SCALE GENOMIC DNA]</scope>
    <source>
        <strain evidence="3">EMML 3041</strain>
    </source>
</reference>
<feature type="transmembrane region" description="Helical" evidence="1">
    <location>
        <begin position="376"/>
        <end position="399"/>
    </location>
</feature>
<feature type="transmembrane region" description="Helical" evidence="1">
    <location>
        <begin position="430"/>
        <end position="453"/>
    </location>
</feature>
<feature type="transmembrane region" description="Helical" evidence="1">
    <location>
        <begin position="1571"/>
        <end position="1593"/>
    </location>
</feature>
<feature type="transmembrane region" description="Helical" evidence="1">
    <location>
        <begin position="623"/>
        <end position="642"/>
    </location>
</feature>
<feature type="transmembrane region" description="Helical" evidence="1">
    <location>
        <begin position="714"/>
        <end position="733"/>
    </location>
</feature>
<dbReference type="EMBL" id="CP012034">
    <property type="protein sequence ID" value="AKP67631.1"/>
    <property type="molecule type" value="Genomic_DNA"/>
</dbReference>
<feature type="transmembrane region" description="Helical" evidence="1">
    <location>
        <begin position="1648"/>
        <end position="1672"/>
    </location>
</feature>
<feature type="transmembrane region" description="Helical" evidence="1">
    <location>
        <begin position="161"/>
        <end position="181"/>
    </location>
</feature>
<feature type="transmembrane region" description="Helical" evidence="1">
    <location>
        <begin position="2962"/>
        <end position="2980"/>
    </location>
</feature>
<feature type="transmembrane region" description="Helical" evidence="1">
    <location>
        <begin position="1064"/>
        <end position="1088"/>
    </location>
</feature>
<feature type="transmembrane region" description="Helical" evidence="1">
    <location>
        <begin position="518"/>
        <end position="541"/>
    </location>
</feature>
<feature type="transmembrane region" description="Helical" evidence="1">
    <location>
        <begin position="1204"/>
        <end position="1228"/>
    </location>
</feature>
<feature type="transmembrane region" description="Helical" evidence="1">
    <location>
        <begin position="3177"/>
        <end position="3196"/>
    </location>
</feature>
<feature type="transmembrane region" description="Helical" evidence="1">
    <location>
        <begin position="2617"/>
        <end position="2640"/>
    </location>
</feature>
<feature type="transmembrane region" description="Helical" evidence="1">
    <location>
        <begin position="1734"/>
        <end position="1757"/>
    </location>
</feature>
<feature type="transmembrane region" description="Helical" evidence="1">
    <location>
        <begin position="2399"/>
        <end position="2416"/>
    </location>
</feature>
<feature type="transmembrane region" description="Helical" evidence="1">
    <location>
        <begin position="1037"/>
        <end position="1057"/>
    </location>
</feature>
<name>A0A0H4QKL1_9LACO</name>
<evidence type="ECO:0000313" key="3">
    <source>
        <dbReference type="Proteomes" id="UP000036106"/>
    </source>
</evidence>
<feature type="transmembrane region" description="Helical" evidence="1">
    <location>
        <begin position="2770"/>
        <end position="2789"/>
    </location>
</feature>
<feature type="transmembrane region" description="Helical" evidence="1">
    <location>
        <begin position="293"/>
        <end position="317"/>
    </location>
</feature>
<feature type="transmembrane region" description="Helical" evidence="1">
    <location>
        <begin position="2678"/>
        <end position="2698"/>
    </location>
</feature>
<feature type="transmembrane region" description="Helical" evidence="1">
    <location>
        <begin position="2108"/>
        <end position="2128"/>
    </location>
</feature>
<evidence type="ECO:0000313" key="2">
    <source>
        <dbReference type="EMBL" id="AKP67631.1"/>
    </source>
</evidence>
<keyword evidence="1" id="KW-0472">Membrane</keyword>
<feature type="transmembrane region" description="Helical" evidence="1">
    <location>
        <begin position="6"/>
        <end position="29"/>
    </location>
</feature>
<feature type="transmembrane region" description="Helical" evidence="1">
    <location>
        <begin position="2646"/>
        <end position="2671"/>
    </location>
</feature>
<feature type="transmembrane region" description="Helical" evidence="1">
    <location>
        <begin position="348"/>
        <end position="370"/>
    </location>
</feature>
<sequence>MLSLLAIILPAIILSLLFLPIIFLSMLALAPILLPLLLPLILIGLLLFIPFVIFGILSSAVLAWFLAPIILQIGVNPIADFVTFILLFWMMLEQPVLFWFFQFINTPLFILSFIGMFVNWLNPLNWLFHIIAIGALVGLPLTLIADFLVLTFIKWSSLLTINFAAGLLAFITLGLGQLGLLNLNLTYIINTFIVTLPMIAYVWIVLIPALGIVLATAILTLGINVISIFDIWIMVPLFTTGAILLALFTMVIGLTLDVIMTLVEAPFILGNLQFGLLMAALANPLATLIGINIMATLGLVSIVLLLAGLFMLAQIWLPWTFNIIPFLLYLVMGSPMWFVLNMAGLVPVIGWIVQLITDILWMLIGLWGTALVTDNFFATFVHIAIPLAFSAVTGIMLLLATLPVLLLVLPLALIQAGILLLILFGGIGLLSLLVIIPSFIFGVLATATMLWFFAPLLLNLLVDPVADLVAFVLLLWMMFEDPILYWWAFEYITVPATILSFLGMFFNWINPLGYIFKAIIAFAFIGIPVSILAILLTINIARFSSLLTINFAAGLIGFLALTVAKWLMMLLVFNIFRNTFIVTLPMIGYVWLVAVVGTLTVGVNAFATLGINVPAIFSIWIEVPFWVTFAILTALTFIPIMLVVDLLDIILGFVPIVGLLQIGLLNLVLANPIMGLLTINNFAILGVSSIVLFLAGLFMLAGNWLPWTFNIVSFIYYVILGSPLLMTLHFAGLVPVIGWIVQIILDIVWMLIGLWGTALITDNNFTLFVHIFVTLVFATIPGIFLLAAVLPVLLLVLPVGIIGSIIFLLLINLPIFLFNLVIALPALIWGIFVVGTIIWFLAPLLLQLAVNPLADFVAFQLLFFWALESPFFFYVFKDINVPLLFFTFTGQFVNWINPLNWLYHALNALPLIGIPLTVINALLAINVLRITSLFTINLFAGFPAWLALTAAKWLMIGLGVIYFINTFIVTLPMIAYVWLILIPAAAIMFIVAFATIGINVPAIFTLWVMQPLFTIGAIVLALGLIPIMLSLDFIMTLLAIVPITGLLQIGLILATLANPLNGLIAANIFATLGLTALVLLFMSLFMLADTWLPFTFGINSILLYFLLGGPLWFATQMSGLFPVVGWVVQLVVDLIWMLVGLWGTALLTDNNFALFVHIFVTLAFSIIPVVFMLISVLPVLLLVLPVAIIGTLINLLLINLPIFIFNLIIAIPVLLISVFTSATIIWFLAPAVLQLMVNPIADFVAFVLMLFTAIEQPLFYVIFSFQTIPLTVGSFMGMLINWLNPINIFNHALAIFAIIAIPLNDLNILLAIDALRLIAVFRTLTLGFLTAVPAWFALTAAKWLMIGLGVLYFINTFIVTLPMIAYVWLVLIPGIGIQFLNAFANIGINVPNIFSLWIMVPFFVVGAVMIALTTIPLMLAIDTAVTLIALVPIAGLLQIGLIAMLLTSPIATILFANIFAILGQSSLVLFFAGLFMLADVWLPLTFGINSFIWYLVLGNPMWYMLQMAGLFPVVGWVVQLIVDLIWMLAGLWGTALITDNNFALFVHIFVTIAFSAIPGMMLLLGVAPVLLLLLPVAIIGSILYLGLLNLPLFLLGIPIALLTFIIGIAAGLFLFWFMAPIFTYWLINPIGDFKAFIELFYTAMQNPVLFWAFRIFTLPAIIFDFIGMFVNWLNPLNILMQGISIFAFAAPLITTLLSLGLINLLRLGSLVLPFAFNFAAALVANISLTLAKWLLLFIFINTAFIIPAVVVGIPFVLLVDIFIILVAAAIVAVVAIANIGINVPAVFALWISVIFYATWAVTFMVLRFVRMMVYDILFMLFNLPIVGFLLGVGFIAAAIAHPLMILPIIIAQLALGFVSIGSFLAGIFMFATQWVPAIHDLLAFAVFIVFANPIFMMLQWMGLVPVIGWIIQLIFDWTYMPIAFWLPGALTVDGFIRHLLFGIWPFFVANMFGISLLTPLLGFILPLLLPLIPLVLSIALGLMALANTLIAMAFLPFLMSLLLEPILTLLLGLLTLLPFLPLLLPLLLIPLALLALPLLLGLNFLRRLLNFGLGLLAALPAALLSNLVGQAIPNLIRLLLFGLLLGMNIINLVLTLIPGLHQLFTLPLQLLSLALLLPYLLALPLILLDMFNTLVISALLNLLKTIGLTILNTFLLNAINLFLVQIPLLLLAILPTWIIGTIIAALLFPITKLALPIINALIAFGLTSPLLAIPVQIFGLIASLLRGLGVLIDLGAFLLLGLPGLIPFINLLNDALFLIPLLLNLIALFNLLRTPLKWILDIFNQLALPLVVMALTFLALIPFFGLISLLNPFKWLRMALLSALTTFNVQLLSTLLLLPLKLLNNKLLSLIPALLNGLLLGFLSNILGSLPLDLLGLLALPLLNILGLLGTLTPGLRLLGLPLLLLTQLALLPLLLDTLRNLIAPLLWGGLAGLLTYLAANVIKDILDLLLLPLLGLLATLPIFLLKLFNKAFILRPLLLFGLPLLAQLIAGIGLALFNLVRRAIKLGLNLLNFGLALLTLPLWLGLPALNLLRRLLILPALLLTLLKAFNNILGLLGLPLLGLALPLLAGLAEFLLTLPVIALINMLLSLPILLTLLLPLLAALSILPLKLLADLLLLPLLILGNILISVPLAILAGILSPLTLLIGPLVTLLALPLLNLLNGVLGLLLLPLLSGLLTLPLFLLNLALLTLLVFPIAKGVLPFLIANGLSALVANFLPVLIGLLLNPVIVLANALRLLLDLIKTFNRFVLLGLLALPGFIPFLNLLIDGLFLIPALINGLSLLNLLLMPLKFLRDLLRNTILPLLVAGLTNLLLLPIFGPLQFLNPINWILVPALAALRTFNTKLLAKLLLVPGLILLNLLTSLIPAIAAAILTPLLRGFLGGLPLDILGLLGLPLLNLLALLGTLIPGVRLLALPLLLLTQLLGLPLLLDTLRNLIAPLLWGALAGLLAYPISNLVLDGLGLLGLPLLDLLGFIPLFLLKLVGNVLLGNVLHLVLPLLAQALTFLALLPLNLLRAGLKLLRNLIPLALVLLTMPLWFNLPLLNILRRVAFWALLGLELLTLPFKLLNNLLRTFVGLPLLLLGLPLLAGLINFLVTLPLITLAMMLLSLPIGLTLLLPLLALLGNLPIKLLADLLLLPLKFIGNALLALPLALLLGNLIPLVLGALNGLIKLPFDLLGLLGLPLLLGLSALIALLNPILWPLLPLILPLQAALGMLIPFKLADILKDILGPLFSLPIDLFNALAIPALGLLTLLTMLNPLFWPLLPLLLPLALALGLVGTPIAFLKVLNDLIKLALPLLLAALLFPIIHTGLNILGLLALPLISGLLTLPLFLLNLGLLTLITLPIDKAILPILINLGIMLAIANIPALIILPIVVLRNLVKGLRLLGDTLAILLALPGVLKDLFDLAILPLKILIKPLLVLGLPLLANGLTFLALTPLMLLNNLLAHLIALPLVGLLALGNALLPLLVPLLFLNVLVRPLIALGLMLLNHVILPLLLKLAIAIPLLGLMLLPLLISLLTLPLFLLSVIPLVFNLGLQLLGLGLVIPGFGLILGGLILLPVGLIGMLGGMAGTPGAVVPGTPGTPGTPGEVPEPGYGIRGIPSVGFWVHNDPLVLD</sequence>
<gene>
    <name evidence="2" type="ORF">ABM34_08860</name>
</gene>
<feature type="transmembrane region" description="Helical" evidence="1">
    <location>
        <begin position="63"/>
        <end position="89"/>
    </location>
</feature>
<feature type="transmembrane region" description="Helical" evidence="1">
    <location>
        <begin position="1678"/>
        <end position="1702"/>
    </location>
</feature>
<feature type="transmembrane region" description="Helical" evidence="1">
    <location>
        <begin position="2022"/>
        <end position="2041"/>
    </location>
</feature>
<feature type="transmembrane region" description="Helical" evidence="1">
    <location>
        <begin position="818"/>
        <end position="842"/>
    </location>
</feature>
<feature type="transmembrane region" description="Helical" evidence="1">
    <location>
        <begin position="2168"/>
        <end position="2191"/>
    </location>
</feature>
<feature type="transmembrane region" description="Helical" evidence="1">
    <location>
        <begin position="3240"/>
        <end position="3258"/>
    </location>
</feature>
<dbReference type="PATRIC" id="fig|1007676.4.peg.1798"/>
<feature type="transmembrane region" description="Helical" evidence="1">
    <location>
        <begin position="2315"/>
        <end position="2340"/>
    </location>
</feature>
<feature type="transmembrane region" description="Helical" evidence="1">
    <location>
        <begin position="547"/>
        <end position="576"/>
    </location>
</feature>
<feature type="transmembrane region" description="Helical" evidence="1">
    <location>
        <begin position="2850"/>
        <end position="2874"/>
    </location>
</feature>
<feature type="transmembrane region" description="Helical" evidence="1">
    <location>
        <begin position="1012"/>
        <end position="1031"/>
    </location>
</feature>
<feature type="transmembrane region" description="Helical" evidence="1">
    <location>
        <begin position="1938"/>
        <end position="1957"/>
    </location>
</feature>
<feature type="transmembrane region" description="Helical" evidence="1">
    <location>
        <begin position="1963"/>
        <end position="1986"/>
    </location>
</feature>
<feature type="transmembrane region" description="Helical" evidence="1">
    <location>
        <begin position="126"/>
        <end position="149"/>
    </location>
</feature>
<feature type="transmembrane region" description="Helical" evidence="1">
    <location>
        <begin position="2801"/>
        <end position="2819"/>
    </location>
</feature>
<feature type="transmembrane region" description="Helical" evidence="1">
    <location>
        <begin position="1816"/>
        <end position="1839"/>
    </location>
</feature>
<feature type="transmembrane region" description="Helical" evidence="1">
    <location>
        <begin position="1544"/>
        <end position="1564"/>
    </location>
</feature>
<proteinExistence type="predicted"/>
<feature type="transmembrane region" description="Helical" evidence="1">
    <location>
        <begin position="2880"/>
        <end position="2901"/>
    </location>
</feature>
<keyword evidence="1" id="KW-1133">Transmembrane helix</keyword>
<evidence type="ECO:0000256" key="1">
    <source>
        <dbReference type="SAM" id="Phobius"/>
    </source>
</evidence>
<feature type="transmembrane region" description="Helical" evidence="1">
    <location>
        <begin position="2255"/>
        <end position="2274"/>
    </location>
</feature>
<feature type="transmembrane region" description="Helical" evidence="1">
    <location>
        <begin position="3203"/>
        <end position="3220"/>
    </location>
</feature>
<feature type="transmembrane region" description="Helical" evidence="1">
    <location>
        <begin position="2745"/>
        <end position="2764"/>
    </location>
</feature>
<feature type="transmembrane region" description="Helical" evidence="1">
    <location>
        <begin position="2913"/>
        <end position="2931"/>
    </location>
</feature>
<feature type="transmembrane region" description="Helical" evidence="1">
    <location>
        <begin position="3146"/>
        <end position="3171"/>
    </location>
</feature>
<keyword evidence="3" id="KW-1185">Reference proteome</keyword>
<dbReference type="Proteomes" id="UP000036106">
    <property type="component" value="Chromosome"/>
</dbReference>
<feature type="transmembrane region" description="Helical" evidence="1">
    <location>
        <begin position="3422"/>
        <end position="3443"/>
    </location>
</feature>
<feature type="transmembrane region" description="Helical" evidence="1">
    <location>
        <begin position="3450"/>
        <end position="3470"/>
    </location>
</feature>
<feature type="transmembrane region" description="Helical" evidence="1">
    <location>
        <begin position="3316"/>
        <end position="3345"/>
    </location>
</feature>
<feature type="transmembrane region" description="Helical" evidence="1">
    <location>
        <begin position="2228"/>
        <end position="2249"/>
    </location>
</feature>
<feature type="transmembrane region" description="Helical" evidence="1">
    <location>
        <begin position="3024"/>
        <end position="3044"/>
    </location>
</feature>
<feature type="transmembrane region" description="Helical" evidence="1">
    <location>
        <begin position="767"/>
        <end position="786"/>
    </location>
</feature>
<feature type="transmembrane region" description="Helical" evidence="1">
    <location>
        <begin position="588"/>
        <end position="611"/>
    </location>
</feature>
<feature type="transmembrane region" description="Helical" evidence="1">
    <location>
        <begin position="323"/>
        <end position="341"/>
    </location>
</feature>
<feature type="transmembrane region" description="Helical" evidence="1">
    <location>
        <begin position="1427"/>
        <end position="1446"/>
    </location>
</feature>
<feature type="transmembrane region" description="Helical" evidence="1">
    <location>
        <begin position="649"/>
        <end position="670"/>
    </location>
</feature>
<feature type="transmembrane region" description="Helical" evidence="1">
    <location>
        <begin position="1509"/>
        <end position="1532"/>
    </location>
</feature>
<feature type="transmembrane region" description="Helical" evidence="1">
    <location>
        <begin position="36"/>
        <end position="57"/>
    </location>
</feature>
<feature type="transmembrane region" description="Helical" evidence="1">
    <location>
        <begin position="460"/>
        <end position="479"/>
    </location>
</feature>
<feature type="transmembrane region" description="Helical" evidence="1">
    <location>
        <begin position="3482"/>
        <end position="3503"/>
    </location>
</feature>
<feature type="transmembrane region" description="Helical" evidence="1">
    <location>
        <begin position="2048"/>
        <end position="2069"/>
    </location>
</feature>
<feature type="transmembrane region" description="Helical" evidence="1">
    <location>
        <begin position="739"/>
        <end position="760"/>
    </location>
</feature>
<feature type="transmembrane region" description="Helical" evidence="1">
    <location>
        <begin position="1709"/>
        <end position="1728"/>
    </location>
</feature>
<feature type="transmembrane region" description="Helical" evidence="1">
    <location>
        <begin position="3540"/>
        <end position="3562"/>
    </location>
</feature>
<feature type="transmembrane region" description="Helical" evidence="1">
    <location>
        <begin position="1120"/>
        <end position="1142"/>
    </location>
</feature>
<feature type="transmembrane region" description="Helical" evidence="1">
    <location>
        <begin position="3510"/>
        <end position="3534"/>
    </location>
</feature>
<feature type="transmembrane region" description="Helical" evidence="1">
    <location>
        <begin position="1094"/>
        <end position="1113"/>
    </location>
</feature>
<feature type="transmembrane region" description="Helical" evidence="1">
    <location>
        <begin position="2507"/>
        <end position="2526"/>
    </location>
</feature>
<feature type="transmembrane region" description="Helical" evidence="1">
    <location>
        <begin position="2710"/>
        <end position="2733"/>
    </location>
</feature>
<feature type="transmembrane region" description="Helical" evidence="1">
    <location>
        <begin position="2532"/>
        <end position="2550"/>
    </location>
</feature>
<feature type="transmembrane region" description="Helical" evidence="1">
    <location>
        <begin position="940"/>
        <end position="964"/>
    </location>
</feature>
<accession>A0A0H4QKL1</accession>
<feature type="transmembrane region" description="Helical" evidence="1">
    <location>
        <begin position="1154"/>
        <end position="1174"/>
    </location>
</feature>
<feature type="transmembrane region" description="Helical" evidence="1">
    <location>
        <begin position="485"/>
        <end position="506"/>
    </location>
</feature>
<feature type="transmembrane region" description="Helical" evidence="1">
    <location>
        <begin position="2937"/>
        <end position="2955"/>
    </location>
</feature>
<feature type="transmembrane region" description="Helical" evidence="1">
    <location>
        <begin position="96"/>
        <end position="120"/>
    </location>
</feature>
<feature type="transmembrane region" description="Helical" evidence="1">
    <location>
        <begin position="976"/>
        <end position="1000"/>
    </location>
</feature>
<feature type="transmembrane region" description="Helical" evidence="1">
    <location>
        <begin position="2478"/>
        <end position="2500"/>
    </location>
</feature>
<feature type="transmembrane region" description="Helical" evidence="1">
    <location>
        <begin position="2447"/>
        <end position="2466"/>
    </location>
</feature>
<feature type="transmembrane region" description="Helical" evidence="1">
    <location>
        <begin position="792"/>
        <end position="811"/>
    </location>
</feature>
<feature type="transmembrane region" description="Helical" evidence="1">
    <location>
        <begin position="1906"/>
        <end position="1926"/>
    </location>
</feature>
<feature type="transmembrane region" description="Helical" evidence="1">
    <location>
        <begin position="3351"/>
        <end position="3378"/>
    </location>
</feature>
<dbReference type="STRING" id="1007676.ABM34_08860"/>
<feature type="transmembrane region" description="Helical" evidence="1">
    <location>
        <begin position="2422"/>
        <end position="2440"/>
    </location>
</feature>
<feature type="transmembrane region" description="Helical" evidence="1">
    <location>
        <begin position="1993"/>
        <end position="2016"/>
    </location>
</feature>
<feature type="transmembrane region" description="Helical" evidence="1">
    <location>
        <begin position="2562"/>
        <end position="2585"/>
    </location>
</feature>
<feature type="transmembrane region" description="Helical" evidence="1">
    <location>
        <begin position="1292"/>
        <end position="1312"/>
    </location>
</feature>
<feature type="transmembrane region" description="Helical" evidence="1">
    <location>
        <begin position="258"/>
        <end position="281"/>
    </location>
</feature>
<feature type="transmembrane region" description="Helical" evidence="1">
    <location>
        <begin position="2134"/>
        <end position="2156"/>
    </location>
</feature>
<feature type="transmembrane region" description="Helical" evidence="1">
    <location>
        <begin position="1599"/>
        <end position="1627"/>
    </location>
</feature>
<feature type="transmembrane region" description="Helical" evidence="1">
    <location>
        <begin position="231"/>
        <end position="252"/>
    </location>
</feature>
<feature type="transmembrane region" description="Helical" evidence="1">
    <location>
        <begin position="1881"/>
        <end position="1900"/>
    </location>
</feature>